<evidence type="ECO:0000259" key="3">
    <source>
        <dbReference type="PROSITE" id="PS50048"/>
    </source>
</evidence>
<dbReference type="EMBL" id="AWGH01000015">
    <property type="protein sequence ID" value="ODN94356.1"/>
    <property type="molecule type" value="Genomic_DNA"/>
</dbReference>
<feature type="compositionally biased region" description="Polar residues" evidence="1">
    <location>
        <begin position="113"/>
        <end position="125"/>
    </location>
</feature>
<evidence type="ECO:0000313" key="5">
    <source>
        <dbReference type="Proteomes" id="UP000094819"/>
    </source>
</evidence>
<evidence type="ECO:0000256" key="2">
    <source>
        <dbReference type="SAM" id="SignalP"/>
    </source>
</evidence>
<comment type="caution">
    <text evidence="4">The sequence shown here is derived from an EMBL/GenBank/DDBJ whole genome shotgun (WGS) entry which is preliminary data.</text>
</comment>
<dbReference type="Gene3D" id="4.10.240.10">
    <property type="entry name" value="Zn(2)-C6 fungal-type DNA-binding domain"/>
    <property type="match status" value="1"/>
</dbReference>
<proteinExistence type="predicted"/>
<protein>
    <recommendedName>
        <fullName evidence="3">Zn(2)-C6 fungal-type domain-containing protein</fullName>
    </recommendedName>
</protein>
<dbReference type="SUPFAM" id="SSF57701">
    <property type="entry name" value="Zn2/Cys6 DNA-binding domain"/>
    <property type="match status" value="1"/>
</dbReference>
<dbReference type="InterPro" id="IPR036864">
    <property type="entry name" value="Zn2-C6_fun-type_DNA-bd_sf"/>
</dbReference>
<feature type="signal peptide" evidence="2">
    <location>
        <begin position="1"/>
        <end position="18"/>
    </location>
</feature>
<dbReference type="AlphaFoldDB" id="A0A1E3J2L3"/>
<dbReference type="GO" id="GO:0000981">
    <property type="term" value="F:DNA-binding transcription factor activity, RNA polymerase II-specific"/>
    <property type="evidence" value="ECO:0007669"/>
    <property type="project" value="InterPro"/>
</dbReference>
<evidence type="ECO:0000313" key="4">
    <source>
        <dbReference type="EMBL" id="ODN94356.1"/>
    </source>
</evidence>
<dbReference type="CDD" id="cd00067">
    <property type="entry name" value="GAL4"/>
    <property type="match status" value="1"/>
</dbReference>
<dbReference type="SMART" id="SM00066">
    <property type="entry name" value="GAL4"/>
    <property type="match status" value="1"/>
</dbReference>
<reference evidence="4 5" key="1">
    <citation type="submission" date="2016-06" db="EMBL/GenBank/DDBJ databases">
        <title>Evolution of pathogenesis and genome organization in the Tremellales.</title>
        <authorList>
            <person name="Cuomo C."/>
            <person name="Litvintseva A."/>
            <person name="Heitman J."/>
            <person name="Chen Y."/>
            <person name="Sun S."/>
            <person name="Springer D."/>
            <person name="Dromer F."/>
            <person name="Young S."/>
            <person name="Zeng Q."/>
            <person name="Chapman S."/>
            <person name="Gujja S."/>
            <person name="Saif S."/>
            <person name="Birren B."/>
        </authorList>
    </citation>
    <scope>NUCLEOTIDE SEQUENCE [LARGE SCALE GENOMIC DNA]</scope>
    <source>
        <strain evidence="4 5">CBS 7118</strain>
    </source>
</reference>
<dbReference type="InterPro" id="IPR001138">
    <property type="entry name" value="Zn2Cys6_DnaBD"/>
</dbReference>
<name>A0A1E3J2L3_9TREE</name>
<sequence>MSGNCGFVLLIPVSQALADSLFLSSALPGFPSPSPNTYTTTYTTTNNTTSSDGNAPEAQLYDSSGIFPVSYDLSTVPCAVIGRDLNALGIQLSGHSGAFPASYTPSTINYTSSTQLSPVTPSPASSGDKAKPKARSSVHATNTRSIKASGKEKKKHAEGYKRKSMSCEHCKQRRKECDGTDFNACTRCTCDGIECKYVLAKGKRGSQKALKKLAAMGRAPSADGVYIATPSTSSLASSSGTSSMSPITPITPITPARSAVELSSGPSPASVSAGLTSGFATPHIFMPFVPPAQLPVAVGANGMLKDHPVVEMQQALFDNEFDSCCSVLAAAPASKAAARYHPPTPRTTPVKPTYVRPTDVSPVQAPTFSLLNASVLSTLPAMDVTQPQPQLPAFDPQTLSESERLEWEKLAMDSVFGNGSFSAPPEAPCEAAPVALLPTPDTTPVKPTAEMSAISPPADPTTINISYADFSEPQPTLWVSAPQTQAGDEAVPEDEEDVDWGMYVNMEEMEEVDDGGSLGAVIESSFSTRSFEFNTRPFEATDRDMRGLWG</sequence>
<feature type="chain" id="PRO_5009130090" description="Zn(2)-C6 fungal-type domain-containing protein" evidence="2">
    <location>
        <begin position="19"/>
        <end position="550"/>
    </location>
</feature>
<evidence type="ECO:0000256" key="1">
    <source>
        <dbReference type="SAM" id="MobiDB-lite"/>
    </source>
</evidence>
<keyword evidence="5" id="KW-1185">Reference proteome</keyword>
<dbReference type="OrthoDB" id="2577873at2759"/>
<dbReference type="GeneID" id="30194428"/>
<dbReference type="PROSITE" id="PS50048">
    <property type="entry name" value="ZN2_CY6_FUNGAL_2"/>
    <property type="match status" value="1"/>
</dbReference>
<feature type="region of interest" description="Disordered" evidence="1">
    <location>
        <begin position="113"/>
        <end position="158"/>
    </location>
</feature>
<dbReference type="PROSITE" id="PS00463">
    <property type="entry name" value="ZN2_CY6_FUNGAL_1"/>
    <property type="match status" value="1"/>
</dbReference>
<gene>
    <name evidence="4" type="ORF">L198_05215</name>
</gene>
<feature type="compositionally biased region" description="Basic and acidic residues" evidence="1">
    <location>
        <begin position="149"/>
        <end position="158"/>
    </location>
</feature>
<dbReference type="GO" id="GO:0008270">
    <property type="term" value="F:zinc ion binding"/>
    <property type="evidence" value="ECO:0007669"/>
    <property type="project" value="InterPro"/>
</dbReference>
<keyword evidence="2" id="KW-0732">Signal</keyword>
<dbReference type="RefSeq" id="XP_019030887.1">
    <property type="nucleotide sequence ID" value="XM_019177306.1"/>
</dbReference>
<feature type="domain" description="Zn(2)-C6 fungal-type" evidence="3">
    <location>
        <begin position="166"/>
        <end position="197"/>
    </location>
</feature>
<accession>A0A1E3J2L3</accession>
<organism evidence="4 5">
    <name type="scientific">Cryptococcus wingfieldii CBS 7118</name>
    <dbReference type="NCBI Taxonomy" id="1295528"/>
    <lineage>
        <taxon>Eukaryota</taxon>
        <taxon>Fungi</taxon>
        <taxon>Dikarya</taxon>
        <taxon>Basidiomycota</taxon>
        <taxon>Agaricomycotina</taxon>
        <taxon>Tremellomycetes</taxon>
        <taxon>Tremellales</taxon>
        <taxon>Cryptococcaceae</taxon>
        <taxon>Cryptococcus</taxon>
    </lineage>
</organism>
<dbReference type="Proteomes" id="UP000094819">
    <property type="component" value="Unassembled WGS sequence"/>
</dbReference>